<comment type="caution">
    <text evidence="1">The sequence shown here is derived from an EMBL/GenBank/DDBJ whole genome shotgun (WGS) entry which is preliminary data.</text>
</comment>
<dbReference type="AlphaFoldDB" id="A0A163QUW6"/>
<dbReference type="Proteomes" id="UP000076447">
    <property type="component" value="Unassembled WGS sequence"/>
</dbReference>
<proteinExistence type="predicted"/>
<evidence type="ECO:0000313" key="2">
    <source>
        <dbReference type="Proteomes" id="UP000076447"/>
    </source>
</evidence>
<organism evidence="1 2">
    <name type="scientific">Oerskovia enterophila</name>
    <dbReference type="NCBI Taxonomy" id="43678"/>
    <lineage>
        <taxon>Bacteria</taxon>
        <taxon>Bacillati</taxon>
        <taxon>Actinomycetota</taxon>
        <taxon>Actinomycetes</taxon>
        <taxon>Micrococcales</taxon>
        <taxon>Cellulomonadaceae</taxon>
        <taxon>Oerskovia</taxon>
    </lineage>
</organism>
<reference evidence="1 2" key="1">
    <citation type="submission" date="2016-01" db="EMBL/GenBank/DDBJ databases">
        <title>Genome sequence of Oerskovia enterophila VJag, an agar and cellulose degrading bacterium.</title>
        <authorList>
            <person name="Poehlein A."/>
            <person name="Jag V."/>
            <person name="Bengelsdorf F."/>
            <person name="Duerre P."/>
            <person name="Daniel R."/>
        </authorList>
    </citation>
    <scope>NUCLEOTIDE SEQUENCE [LARGE SCALE GENOMIC DNA]</scope>
    <source>
        <strain evidence="1 2">VJag</strain>
    </source>
</reference>
<sequence length="101" mass="11616">MRLEATIRTHVRYSEGVSRPTGNTPFPKRARTLNPKQYGFEVTTPETPMPVRAWIVTMQGDEFEIDAEAIAWTKRAVHISYMDRFGHPDTAWVWAGAVVRR</sequence>
<protein>
    <submittedName>
        <fullName evidence="1">Uncharacterized protein</fullName>
    </submittedName>
</protein>
<name>A0A163QUW6_9CELL</name>
<dbReference type="EMBL" id="LRIE01000079">
    <property type="protein sequence ID" value="KZM34559.1"/>
    <property type="molecule type" value="Genomic_DNA"/>
</dbReference>
<evidence type="ECO:0000313" key="1">
    <source>
        <dbReference type="EMBL" id="KZM34559.1"/>
    </source>
</evidence>
<dbReference type="STRING" id="43678.OJAG_28580"/>
<gene>
    <name evidence="1" type="ORF">OJAG_28580</name>
</gene>
<dbReference type="PATRIC" id="fig|43678.3.peg.2991"/>
<accession>A0A163QUW6</accession>